<accession>A0A0B6Y5K4</accession>
<dbReference type="AlphaFoldDB" id="A0A0B6Y5K4"/>
<dbReference type="EMBL" id="HACG01004251">
    <property type="protein sequence ID" value="CEK51116.1"/>
    <property type="molecule type" value="Transcribed_RNA"/>
</dbReference>
<feature type="non-terminal residue" evidence="1">
    <location>
        <position position="1"/>
    </location>
</feature>
<organism evidence="1">
    <name type="scientific">Arion vulgaris</name>
    <dbReference type="NCBI Taxonomy" id="1028688"/>
    <lineage>
        <taxon>Eukaryota</taxon>
        <taxon>Metazoa</taxon>
        <taxon>Spiralia</taxon>
        <taxon>Lophotrochozoa</taxon>
        <taxon>Mollusca</taxon>
        <taxon>Gastropoda</taxon>
        <taxon>Heterobranchia</taxon>
        <taxon>Euthyneura</taxon>
        <taxon>Panpulmonata</taxon>
        <taxon>Eupulmonata</taxon>
        <taxon>Stylommatophora</taxon>
        <taxon>Helicina</taxon>
        <taxon>Arionoidea</taxon>
        <taxon>Arionidae</taxon>
        <taxon>Arion</taxon>
    </lineage>
</organism>
<evidence type="ECO:0000313" key="1">
    <source>
        <dbReference type="EMBL" id="CEK51116.1"/>
    </source>
</evidence>
<reference evidence="1" key="1">
    <citation type="submission" date="2014-12" db="EMBL/GenBank/DDBJ databases">
        <title>Insight into the proteome of Arion vulgaris.</title>
        <authorList>
            <person name="Aradska J."/>
            <person name="Bulat T."/>
            <person name="Smidak R."/>
            <person name="Sarate P."/>
            <person name="Gangsoo J."/>
            <person name="Sialana F."/>
            <person name="Bilban M."/>
            <person name="Lubec G."/>
        </authorList>
    </citation>
    <scope>NUCLEOTIDE SEQUENCE</scope>
    <source>
        <tissue evidence="1">Skin</tissue>
    </source>
</reference>
<name>A0A0B6Y5K4_9EUPU</name>
<protein>
    <submittedName>
        <fullName evidence="1">Uncharacterized protein</fullName>
    </submittedName>
</protein>
<sequence length="55" mass="6141">KSSKKLKLGQKANTGIYQLATTTQRHPNISRSVKHQIIKSSSPLRYATSVKHGHE</sequence>
<gene>
    <name evidence="1" type="primary">ORF12538</name>
</gene>
<proteinExistence type="predicted"/>